<feature type="transmembrane region" description="Helical" evidence="2">
    <location>
        <begin position="12"/>
        <end position="34"/>
    </location>
</feature>
<reference evidence="3" key="1">
    <citation type="submission" date="2020-10" db="EMBL/GenBank/DDBJ databases">
        <authorList>
            <person name="Lu T."/>
            <person name="Wang Q."/>
            <person name="Han X."/>
        </authorList>
    </citation>
    <scope>NUCLEOTIDE SEQUENCE</scope>
    <source>
        <strain evidence="3">WQ 117</strain>
    </source>
</reference>
<evidence type="ECO:0008006" key="5">
    <source>
        <dbReference type="Google" id="ProtNLM"/>
    </source>
</evidence>
<evidence type="ECO:0000256" key="1">
    <source>
        <dbReference type="SAM" id="Coils"/>
    </source>
</evidence>
<sequence>MEQDSNKKNNNSTLPIALGVGLLLSLGFNVYQFVDNKQSIETLNNSVKELSTVSSEKSQLEFDYKNLQDEFEQLKSSIVDNDGLLSNKEHNISIQQQEIDKILNDANASKADLAKAESMIKSLKSEIATYKSEIIRLEKENAILVKNNTLLTTERDSIQTNLNTERTERIAEREIATKKEEELSTTLSISNHKIQPLKVRNNGKEVTKDRAKKVDKIRVSFDIDRNSRAQSGQKEIYVSIRKPNGQIGKFGGADSGLLKLHSGDEVAYSDKVNVNYQNGAGQTVTFDWEDAAFEPGTYKIDIYQNGFKISQADVVLR</sequence>
<keyword evidence="2" id="KW-0472">Membrane</keyword>
<gene>
    <name evidence="3" type="ORF">IM532_08775</name>
</gene>
<dbReference type="EMBL" id="JADGIK010000005">
    <property type="protein sequence ID" value="MBF0597539.1"/>
    <property type="molecule type" value="Genomic_DNA"/>
</dbReference>
<dbReference type="AlphaFoldDB" id="A0A8J7FQ58"/>
<proteinExistence type="predicted"/>
<keyword evidence="2" id="KW-0812">Transmembrane</keyword>
<comment type="caution">
    <text evidence="3">The sequence shown here is derived from an EMBL/GenBank/DDBJ whole genome shotgun (WGS) entry which is preliminary data.</text>
</comment>
<dbReference type="RefSeq" id="WP_194183080.1">
    <property type="nucleotide sequence ID" value="NZ_JADGIK010000005.1"/>
</dbReference>
<organism evidence="3 4">
    <name type="scientific">Faecalibacter rhinopitheci</name>
    <dbReference type="NCBI Taxonomy" id="2779678"/>
    <lineage>
        <taxon>Bacteria</taxon>
        <taxon>Pseudomonadati</taxon>
        <taxon>Bacteroidota</taxon>
        <taxon>Flavobacteriia</taxon>
        <taxon>Flavobacteriales</taxon>
        <taxon>Weeksellaceae</taxon>
        <taxon>Faecalibacter</taxon>
    </lineage>
</organism>
<evidence type="ECO:0000313" key="4">
    <source>
        <dbReference type="Proteomes" id="UP000608754"/>
    </source>
</evidence>
<keyword evidence="4" id="KW-1185">Reference proteome</keyword>
<evidence type="ECO:0000256" key="2">
    <source>
        <dbReference type="SAM" id="Phobius"/>
    </source>
</evidence>
<name>A0A8J7FQ58_9FLAO</name>
<keyword evidence="1" id="KW-0175">Coiled coil</keyword>
<evidence type="ECO:0000313" key="3">
    <source>
        <dbReference type="EMBL" id="MBF0597539.1"/>
    </source>
</evidence>
<feature type="coiled-coil region" evidence="1">
    <location>
        <begin position="50"/>
        <end position="147"/>
    </location>
</feature>
<protein>
    <recommendedName>
        <fullName evidence="5">Chromosome segregation protein SMC</fullName>
    </recommendedName>
</protein>
<dbReference type="Proteomes" id="UP000608754">
    <property type="component" value="Unassembled WGS sequence"/>
</dbReference>
<accession>A0A8J7FQ58</accession>
<keyword evidence="2" id="KW-1133">Transmembrane helix</keyword>